<dbReference type="PROSITE" id="PS50893">
    <property type="entry name" value="ABC_TRANSPORTER_2"/>
    <property type="match status" value="1"/>
</dbReference>
<dbReference type="Pfam" id="PF00005">
    <property type="entry name" value="ABC_tran"/>
    <property type="match status" value="1"/>
</dbReference>
<feature type="domain" description="ABC transporter" evidence="3">
    <location>
        <begin position="4"/>
        <end position="226"/>
    </location>
</feature>
<dbReference type="STRING" id="862969.SCI_0711"/>
<dbReference type="eggNOG" id="COG1131">
    <property type="taxonomic scope" value="Bacteria"/>
</dbReference>
<sequence>MVLLAFENVSKSYGSTPALEHINFEIEAGKIIGLLGPNGSGKTTIIKLINGLLQPNDGKVLINGLQPSPETKKIVSYLPDTTYLNEKMKVKDALQYFQSFYADFEMERAQALLQDLHIDENLAFKKLSKGNKEKVQLILVMSRQAKLYVLDEPIGGVDPAARDYILQTIINNYSPSASVLISTHLISDIEPILDEIIFIDNGKVVRQGNVDDIRYESGGSIDQLFRQEFKA</sequence>
<dbReference type="EMBL" id="JWIY01000001">
    <property type="protein sequence ID" value="KIC78406.1"/>
    <property type="molecule type" value="Genomic_DNA"/>
</dbReference>
<dbReference type="InterPro" id="IPR003593">
    <property type="entry name" value="AAA+_ATPase"/>
</dbReference>
<dbReference type="GO" id="GO:0005524">
    <property type="term" value="F:ATP binding"/>
    <property type="evidence" value="ECO:0007669"/>
    <property type="project" value="UniProtKB-KW"/>
</dbReference>
<proteinExistence type="predicted"/>
<dbReference type="RefSeq" id="WP_003069677.1">
    <property type="nucleotide sequence ID" value="NZ_CAJPUH010000011.1"/>
</dbReference>
<accession>A0A0C1K686</accession>
<dbReference type="SUPFAM" id="SSF52540">
    <property type="entry name" value="P-loop containing nucleoside triphosphate hydrolases"/>
    <property type="match status" value="1"/>
</dbReference>
<organism evidence="4 5">
    <name type="scientific">Streptococcus constellatus</name>
    <dbReference type="NCBI Taxonomy" id="76860"/>
    <lineage>
        <taxon>Bacteria</taxon>
        <taxon>Bacillati</taxon>
        <taxon>Bacillota</taxon>
        <taxon>Bacilli</taxon>
        <taxon>Lactobacillales</taxon>
        <taxon>Streptococcaceae</taxon>
        <taxon>Streptococcus</taxon>
        <taxon>Streptococcus anginosus group</taxon>
    </lineage>
</organism>
<gene>
    <name evidence="4" type="ORF">RN79_02195</name>
</gene>
<comment type="caution">
    <text evidence="4">The sequence shown here is derived from an EMBL/GenBank/DDBJ whole genome shotgun (WGS) entry which is preliminary data.</text>
</comment>
<dbReference type="InterPro" id="IPR003439">
    <property type="entry name" value="ABC_transporter-like_ATP-bd"/>
</dbReference>
<dbReference type="Proteomes" id="UP000031339">
    <property type="component" value="Unassembled WGS sequence"/>
</dbReference>
<dbReference type="SMART" id="SM00382">
    <property type="entry name" value="AAA"/>
    <property type="match status" value="1"/>
</dbReference>
<dbReference type="CDD" id="cd03230">
    <property type="entry name" value="ABC_DR_subfamily_A"/>
    <property type="match status" value="1"/>
</dbReference>
<dbReference type="Gene3D" id="3.40.50.300">
    <property type="entry name" value="P-loop containing nucleotide triphosphate hydrolases"/>
    <property type="match status" value="1"/>
</dbReference>
<dbReference type="PANTHER" id="PTHR43158">
    <property type="entry name" value="SKFA PEPTIDE EXPORT ATP-BINDING PROTEIN SKFE"/>
    <property type="match status" value="1"/>
</dbReference>
<evidence type="ECO:0000256" key="2">
    <source>
        <dbReference type="ARBA" id="ARBA00022840"/>
    </source>
</evidence>
<dbReference type="AlphaFoldDB" id="A0A0C1K686"/>
<protein>
    <submittedName>
        <fullName evidence="4">Multidrug ABC transporter ATP-binding protein</fullName>
    </submittedName>
</protein>
<dbReference type="PANTHER" id="PTHR43158:SF1">
    <property type="entry name" value="ABC TRANSPORTER, ATP-BINDING PROTEIN"/>
    <property type="match status" value="1"/>
</dbReference>
<name>A0A0C1K686_STRCV</name>
<evidence type="ECO:0000259" key="3">
    <source>
        <dbReference type="PROSITE" id="PS50893"/>
    </source>
</evidence>
<dbReference type="InterPro" id="IPR027417">
    <property type="entry name" value="P-loop_NTPase"/>
</dbReference>
<reference evidence="4 5" key="1">
    <citation type="submission" date="2014-12" db="EMBL/GenBank/DDBJ databases">
        <title>Partial genome sequence of Streptococcus constellatus KCOM 1650 (= ChDC B144).</title>
        <authorList>
            <person name="Kook J.-K."/>
            <person name="Park S.-N."/>
            <person name="Lim Y.K."/>
            <person name="Jo E."/>
        </authorList>
    </citation>
    <scope>NUCLEOTIDE SEQUENCE [LARGE SCALE GENOMIC DNA]</scope>
    <source>
        <strain evidence="4 5">KCOM 1650</strain>
    </source>
</reference>
<dbReference type="OrthoDB" id="9804819at2"/>
<evidence type="ECO:0000313" key="5">
    <source>
        <dbReference type="Proteomes" id="UP000031339"/>
    </source>
</evidence>
<evidence type="ECO:0000313" key="4">
    <source>
        <dbReference type="EMBL" id="KIC78406.1"/>
    </source>
</evidence>
<evidence type="ECO:0000256" key="1">
    <source>
        <dbReference type="ARBA" id="ARBA00022741"/>
    </source>
</evidence>
<keyword evidence="1" id="KW-0547">Nucleotide-binding</keyword>
<keyword evidence="2 4" id="KW-0067">ATP-binding</keyword>
<dbReference type="GO" id="GO:0016887">
    <property type="term" value="F:ATP hydrolysis activity"/>
    <property type="evidence" value="ECO:0007669"/>
    <property type="project" value="InterPro"/>
</dbReference>